<dbReference type="InterPro" id="IPR036688">
    <property type="entry name" value="MoeA_C_domain_IV_sf"/>
</dbReference>
<evidence type="ECO:0000256" key="5">
    <source>
        <dbReference type="ARBA" id="ARBA00047317"/>
    </source>
</evidence>
<evidence type="ECO:0000256" key="2">
    <source>
        <dbReference type="ARBA" id="ARBA00005046"/>
    </source>
</evidence>
<dbReference type="SUPFAM" id="SSF63882">
    <property type="entry name" value="MoeA N-terminal region -like"/>
    <property type="match status" value="1"/>
</dbReference>
<sequence>MAPSDQSPAAPLRLDAALALLHRDLAAVAEAENVATAQAGGRVLAAAPVAAVTVPPADCAAMDGWAVRAADLGPDPLPVGGRIAAGHPLAAPVRPGHAYRIFTGAPLPAGLDTVVVQEEAEERPGAVVLPPSPPGANVRRAGESVAPGDRPLAAGRRLGPAELGVAAALGLTELPVRRRLRVALASTGDELHDPGPALPPGGLYDANRPLLRALLAGWGAEIADLGIIPDRPDRLAARLAEAAAGCDLIVTSGGASVGAEDHLRGVVARLGAVRFWRLAIKPGKPVLFGRIGATPLLGLPGNPVSVLVGMALVGRPVLARLGGEDLPPPRRFAVPAAFALRKGAGRREFPRARLTADGTASLVPNDSSGALTAVTAADGLLDLAEERTEIRPGDPVPFLTFAELLR</sequence>
<dbReference type="NCBIfam" id="NF045515">
    <property type="entry name" value="Glp_gephyrin"/>
    <property type="match status" value="1"/>
</dbReference>
<organism evidence="9 10">
    <name type="scientific">Phaeospirillum tilakii</name>
    <dbReference type="NCBI Taxonomy" id="741673"/>
    <lineage>
        <taxon>Bacteria</taxon>
        <taxon>Pseudomonadati</taxon>
        <taxon>Pseudomonadota</taxon>
        <taxon>Alphaproteobacteria</taxon>
        <taxon>Rhodospirillales</taxon>
        <taxon>Rhodospirillaceae</taxon>
        <taxon>Phaeospirillum</taxon>
    </lineage>
</organism>
<dbReference type="InterPro" id="IPR005111">
    <property type="entry name" value="MoeA_C_domain_IV"/>
</dbReference>
<evidence type="ECO:0000313" key="10">
    <source>
        <dbReference type="Proteomes" id="UP001597296"/>
    </source>
</evidence>
<dbReference type="PANTHER" id="PTHR10192">
    <property type="entry name" value="MOLYBDOPTERIN BIOSYNTHESIS PROTEIN"/>
    <property type="match status" value="1"/>
</dbReference>
<accession>A0ABW5C6K6</accession>
<keyword evidence="6" id="KW-0808">Transferase</keyword>
<evidence type="ECO:0000256" key="7">
    <source>
        <dbReference type="SAM" id="MobiDB-lite"/>
    </source>
</evidence>
<comment type="cofactor">
    <cofactor evidence="6">
        <name>Mg(2+)</name>
        <dbReference type="ChEBI" id="CHEBI:18420"/>
    </cofactor>
</comment>
<dbReference type="Pfam" id="PF00994">
    <property type="entry name" value="MoCF_biosynth"/>
    <property type="match status" value="1"/>
</dbReference>
<dbReference type="EC" id="2.10.1.1" evidence="6"/>
<comment type="pathway">
    <text evidence="2 6">Cofactor biosynthesis; molybdopterin biosynthesis.</text>
</comment>
<dbReference type="InterPro" id="IPR038987">
    <property type="entry name" value="MoeA-like"/>
</dbReference>
<keyword evidence="10" id="KW-1185">Reference proteome</keyword>
<evidence type="ECO:0000256" key="3">
    <source>
        <dbReference type="ARBA" id="ARBA00010763"/>
    </source>
</evidence>
<proteinExistence type="inferred from homology"/>
<feature type="domain" description="MoaB/Mog" evidence="8">
    <location>
        <begin position="183"/>
        <end position="320"/>
    </location>
</feature>
<dbReference type="Pfam" id="PF03453">
    <property type="entry name" value="MoeA_N"/>
    <property type="match status" value="1"/>
</dbReference>
<comment type="function">
    <text evidence="1 6">Catalyzes the insertion of molybdate into adenylated molybdopterin with the concomitant release of AMP.</text>
</comment>
<dbReference type="CDD" id="cd00887">
    <property type="entry name" value="MoeA"/>
    <property type="match status" value="1"/>
</dbReference>
<keyword evidence="6" id="KW-0479">Metal-binding</keyword>
<protein>
    <recommendedName>
        <fullName evidence="6">Molybdopterin molybdenumtransferase</fullName>
        <ecNumber evidence="6">2.10.1.1</ecNumber>
    </recommendedName>
</protein>
<comment type="similarity">
    <text evidence="3 6">Belongs to the MoeA family.</text>
</comment>
<dbReference type="NCBIfam" id="TIGR00177">
    <property type="entry name" value="molyb_syn"/>
    <property type="match status" value="1"/>
</dbReference>
<evidence type="ECO:0000256" key="4">
    <source>
        <dbReference type="ARBA" id="ARBA00023150"/>
    </source>
</evidence>
<dbReference type="InterPro" id="IPR005110">
    <property type="entry name" value="MoeA_linker/N"/>
</dbReference>
<reference evidence="10" key="1">
    <citation type="journal article" date="2019" name="Int. J. Syst. Evol. Microbiol.">
        <title>The Global Catalogue of Microorganisms (GCM) 10K type strain sequencing project: providing services to taxonomists for standard genome sequencing and annotation.</title>
        <authorList>
            <consortium name="The Broad Institute Genomics Platform"/>
            <consortium name="The Broad Institute Genome Sequencing Center for Infectious Disease"/>
            <person name="Wu L."/>
            <person name="Ma J."/>
        </authorList>
    </citation>
    <scope>NUCLEOTIDE SEQUENCE [LARGE SCALE GENOMIC DNA]</scope>
    <source>
        <strain evidence="10">KCTC 15012</strain>
    </source>
</reference>
<comment type="caution">
    <text evidence="9">The sequence shown here is derived from an EMBL/GenBank/DDBJ whole genome shotgun (WGS) entry which is preliminary data.</text>
</comment>
<evidence type="ECO:0000256" key="6">
    <source>
        <dbReference type="RuleBase" id="RU365090"/>
    </source>
</evidence>
<evidence type="ECO:0000313" key="9">
    <source>
        <dbReference type="EMBL" id="MFD2232473.1"/>
    </source>
</evidence>
<dbReference type="PROSITE" id="PS01079">
    <property type="entry name" value="MOCF_BIOSYNTHESIS_2"/>
    <property type="match status" value="1"/>
</dbReference>
<dbReference type="InterPro" id="IPR008284">
    <property type="entry name" value="MoCF_biosynth_CS"/>
</dbReference>
<dbReference type="InterPro" id="IPR001453">
    <property type="entry name" value="MoaB/Mog_dom"/>
</dbReference>
<keyword evidence="6" id="KW-0460">Magnesium</keyword>
<dbReference type="Proteomes" id="UP001597296">
    <property type="component" value="Unassembled WGS sequence"/>
</dbReference>
<dbReference type="RefSeq" id="WP_377313809.1">
    <property type="nucleotide sequence ID" value="NZ_JBHUIY010000002.1"/>
</dbReference>
<dbReference type="EMBL" id="JBHUIY010000002">
    <property type="protein sequence ID" value="MFD2232473.1"/>
    <property type="molecule type" value="Genomic_DNA"/>
</dbReference>
<dbReference type="InterPro" id="IPR036135">
    <property type="entry name" value="MoeA_linker/N_sf"/>
</dbReference>
<evidence type="ECO:0000256" key="1">
    <source>
        <dbReference type="ARBA" id="ARBA00002901"/>
    </source>
</evidence>
<dbReference type="Gene3D" id="2.40.340.10">
    <property type="entry name" value="MoeA, C-terminal, domain IV"/>
    <property type="match status" value="1"/>
</dbReference>
<feature type="region of interest" description="Disordered" evidence="7">
    <location>
        <begin position="122"/>
        <end position="150"/>
    </location>
</feature>
<dbReference type="InterPro" id="IPR036425">
    <property type="entry name" value="MoaB/Mog-like_dom_sf"/>
</dbReference>
<name>A0ABW5C6K6_9PROT</name>
<dbReference type="Gene3D" id="3.40.980.10">
    <property type="entry name" value="MoaB/Mog-like domain"/>
    <property type="match status" value="1"/>
</dbReference>
<gene>
    <name evidence="9" type="primary">glp</name>
    <name evidence="9" type="ORF">ACFSNB_01500</name>
</gene>
<keyword evidence="6" id="KW-0500">Molybdenum</keyword>
<keyword evidence="4 6" id="KW-0501">Molybdenum cofactor biosynthesis</keyword>
<dbReference type="SMART" id="SM00852">
    <property type="entry name" value="MoCF_biosynth"/>
    <property type="match status" value="1"/>
</dbReference>
<dbReference type="Gene3D" id="3.90.105.10">
    <property type="entry name" value="Molybdopterin biosynthesis moea protein, domain 2"/>
    <property type="match status" value="1"/>
</dbReference>
<dbReference type="PANTHER" id="PTHR10192:SF5">
    <property type="entry name" value="GEPHYRIN"/>
    <property type="match status" value="1"/>
</dbReference>
<dbReference type="SUPFAM" id="SSF63867">
    <property type="entry name" value="MoeA C-terminal domain-like"/>
    <property type="match status" value="1"/>
</dbReference>
<comment type="catalytic activity">
    <reaction evidence="5">
        <text>adenylyl-molybdopterin + molybdate = Mo-molybdopterin + AMP + H(+)</text>
        <dbReference type="Rhea" id="RHEA:35047"/>
        <dbReference type="ChEBI" id="CHEBI:15378"/>
        <dbReference type="ChEBI" id="CHEBI:36264"/>
        <dbReference type="ChEBI" id="CHEBI:62727"/>
        <dbReference type="ChEBI" id="CHEBI:71302"/>
        <dbReference type="ChEBI" id="CHEBI:456215"/>
        <dbReference type="EC" id="2.10.1.1"/>
    </reaction>
</comment>
<evidence type="ECO:0000259" key="8">
    <source>
        <dbReference type="SMART" id="SM00852"/>
    </source>
</evidence>
<dbReference type="Gene3D" id="2.170.190.11">
    <property type="entry name" value="Molybdopterin biosynthesis moea protein, domain 3"/>
    <property type="match status" value="1"/>
</dbReference>
<dbReference type="SUPFAM" id="SSF53218">
    <property type="entry name" value="Molybdenum cofactor biosynthesis proteins"/>
    <property type="match status" value="1"/>
</dbReference>
<dbReference type="Pfam" id="PF03454">
    <property type="entry name" value="MoeA_C"/>
    <property type="match status" value="1"/>
</dbReference>